<dbReference type="Pfam" id="PF01796">
    <property type="entry name" value="OB_ChsH2_C"/>
    <property type="match status" value="1"/>
</dbReference>
<accession>A0A202EAC0</accession>
<comment type="caution">
    <text evidence="3">The sequence shown here is derived from an EMBL/GenBank/DDBJ whole genome shotgun (WGS) entry which is preliminary data.</text>
</comment>
<dbReference type="OrthoDB" id="9573at2157"/>
<evidence type="ECO:0000259" key="2">
    <source>
        <dbReference type="Pfam" id="PF12172"/>
    </source>
</evidence>
<dbReference type="Proteomes" id="UP000196084">
    <property type="component" value="Unassembled WGS sequence"/>
</dbReference>
<dbReference type="InterPro" id="IPR012340">
    <property type="entry name" value="NA-bd_OB-fold"/>
</dbReference>
<feature type="domain" description="ChsH2 rubredoxin-like zinc ribbon" evidence="2">
    <location>
        <begin position="46"/>
        <end position="79"/>
    </location>
</feature>
<dbReference type="AlphaFoldDB" id="A0A202EAC0"/>
<dbReference type="InterPro" id="IPR022002">
    <property type="entry name" value="ChsH2_Znr"/>
</dbReference>
<dbReference type="Gene3D" id="6.10.30.10">
    <property type="match status" value="1"/>
</dbReference>
<feature type="domain" description="ChsH2 C-terminal OB-fold" evidence="1">
    <location>
        <begin position="80"/>
        <end position="143"/>
    </location>
</feature>
<reference evidence="3 4" key="1">
    <citation type="submission" date="2017-02" db="EMBL/GenBank/DDBJ databases">
        <title>Natronthermophilus aegyptiacus gen. nov.,sp. nov., an aerobic, extremely halophilic alkalithermophilic archaeon isolated from the athalassohaline Wadi An Natrun, Egypt.</title>
        <authorList>
            <person name="Zhao B."/>
        </authorList>
    </citation>
    <scope>NUCLEOTIDE SEQUENCE [LARGE SCALE GENOMIC DNA]</scope>
    <source>
        <strain evidence="3 4">CGMCC 1.3597</strain>
    </source>
</reference>
<sequence>MTDSDGDRGTRDRVSIPEEIELPRLLDFYELQTADQTKIHEFYDNLRDGRLTTTECRDCEAIHYPPRIVCPECTGDNLEYVDLPHEGELFTFSEVRGGLPMGLSEHDVPFVVGVVDLGPVKLSARIDDASYADLEIGDSVELKIVEIDGPTDQERVFYRFTPQDTNNGEHE</sequence>
<dbReference type="Pfam" id="PF12172">
    <property type="entry name" value="zf-ChsH2"/>
    <property type="match status" value="1"/>
</dbReference>
<dbReference type="EMBL" id="MWPH01000002">
    <property type="protein sequence ID" value="OVE85169.1"/>
    <property type="molecule type" value="Genomic_DNA"/>
</dbReference>
<name>A0A202EAC0_9EURY</name>
<organism evidence="3 4">
    <name type="scientific">Natronolimnobius baerhuensis</name>
    <dbReference type="NCBI Taxonomy" id="253108"/>
    <lineage>
        <taxon>Archaea</taxon>
        <taxon>Methanobacteriati</taxon>
        <taxon>Methanobacteriota</taxon>
        <taxon>Stenosarchaea group</taxon>
        <taxon>Halobacteria</taxon>
        <taxon>Halobacteriales</taxon>
        <taxon>Natrialbaceae</taxon>
        <taxon>Natronolimnobius</taxon>
    </lineage>
</organism>
<proteinExistence type="predicted"/>
<evidence type="ECO:0000313" key="4">
    <source>
        <dbReference type="Proteomes" id="UP000196084"/>
    </source>
</evidence>
<evidence type="ECO:0000259" key="1">
    <source>
        <dbReference type="Pfam" id="PF01796"/>
    </source>
</evidence>
<dbReference type="InterPro" id="IPR002878">
    <property type="entry name" value="ChsH2_C"/>
</dbReference>
<protein>
    <recommendedName>
        <fullName evidence="5">Nucleic acid-binding protein</fullName>
    </recommendedName>
</protein>
<dbReference type="SUPFAM" id="SSF50249">
    <property type="entry name" value="Nucleic acid-binding proteins"/>
    <property type="match status" value="1"/>
</dbReference>
<keyword evidence="4" id="KW-1185">Reference proteome</keyword>
<dbReference type="RefSeq" id="WP_054862535.1">
    <property type="nucleotide sequence ID" value="NZ_MWPH01000002.1"/>
</dbReference>
<evidence type="ECO:0000313" key="3">
    <source>
        <dbReference type="EMBL" id="OVE85169.1"/>
    </source>
</evidence>
<dbReference type="PANTHER" id="PTHR34075:SF5">
    <property type="entry name" value="BLR3430 PROTEIN"/>
    <property type="match status" value="1"/>
</dbReference>
<dbReference type="PANTHER" id="PTHR34075">
    <property type="entry name" value="BLR3430 PROTEIN"/>
    <property type="match status" value="1"/>
</dbReference>
<evidence type="ECO:0008006" key="5">
    <source>
        <dbReference type="Google" id="ProtNLM"/>
    </source>
</evidence>
<dbReference type="InterPro" id="IPR052513">
    <property type="entry name" value="Thioester_dehydratase-like"/>
</dbReference>
<gene>
    <name evidence="3" type="ORF">B2G88_06460</name>
</gene>